<reference evidence="2 3" key="1">
    <citation type="submission" date="2015-01" db="EMBL/GenBank/DDBJ databases">
        <title>Evolution of Trichinella species and genotypes.</title>
        <authorList>
            <person name="Korhonen P.K."/>
            <person name="Edoardo P."/>
            <person name="Giuseppe L.R."/>
            <person name="Gasser R.B."/>
        </authorList>
    </citation>
    <scope>NUCLEOTIDE SEQUENCE [LARGE SCALE GENOMIC DNA]</scope>
    <source>
        <strain evidence="2">ISS3</strain>
    </source>
</reference>
<protein>
    <submittedName>
        <fullName evidence="2">Uncharacterized protein</fullName>
    </submittedName>
</protein>
<keyword evidence="1" id="KW-1133">Transmembrane helix</keyword>
<sequence>LAHGGSRSVALFTYCSLTSLFYWAVNSLSY</sequence>
<accession>A0A0V0Z185</accession>
<evidence type="ECO:0000313" key="2">
    <source>
        <dbReference type="EMBL" id="KRY06157.1"/>
    </source>
</evidence>
<dbReference type="AlphaFoldDB" id="A0A0V0Z185"/>
<dbReference type="Proteomes" id="UP000054776">
    <property type="component" value="Unassembled WGS sequence"/>
</dbReference>
<keyword evidence="1" id="KW-0812">Transmembrane</keyword>
<proteinExistence type="predicted"/>
<organism evidence="2 3">
    <name type="scientific">Trichinella spiralis</name>
    <name type="common">Trichina worm</name>
    <dbReference type="NCBI Taxonomy" id="6334"/>
    <lineage>
        <taxon>Eukaryota</taxon>
        <taxon>Metazoa</taxon>
        <taxon>Ecdysozoa</taxon>
        <taxon>Nematoda</taxon>
        <taxon>Enoplea</taxon>
        <taxon>Dorylaimia</taxon>
        <taxon>Trichinellida</taxon>
        <taxon>Trichinellidae</taxon>
        <taxon>Trichinella</taxon>
    </lineage>
</organism>
<dbReference type="EMBL" id="JYDH01003252">
    <property type="protein sequence ID" value="KRY06157.1"/>
    <property type="molecule type" value="Genomic_DNA"/>
</dbReference>
<name>A0A0V0Z185_TRISP</name>
<feature type="transmembrane region" description="Helical" evidence="1">
    <location>
        <begin position="6"/>
        <end position="25"/>
    </location>
</feature>
<dbReference type="InParanoid" id="A0A0V0Z185"/>
<gene>
    <name evidence="2" type="ORF">T01_7638</name>
</gene>
<keyword evidence="3" id="KW-1185">Reference proteome</keyword>
<feature type="non-terminal residue" evidence="2">
    <location>
        <position position="30"/>
    </location>
</feature>
<comment type="caution">
    <text evidence="2">The sequence shown here is derived from an EMBL/GenBank/DDBJ whole genome shotgun (WGS) entry which is preliminary data.</text>
</comment>
<evidence type="ECO:0000256" key="1">
    <source>
        <dbReference type="SAM" id="Phobius"/>
    </source>
</evidence>
<feature type="non-terminal residue" evidence="2">
    <location>
        <position position="1"/>
    </location>
</feature>
<keyword evidence="1" id="KW-0472">Membrane</keyword>
<evidence type="ECO:0000313" key="3">
    <source>
        <dbReference type="Proteomes" id="UP000054776"/>
    </source>
</evidence>